<protein>
    <submittedName>
        <fullName evidence="2">Trypsin-like serine peptidase</fullName>
        <ecNumber evidence="2">3.4.21.-</ecNumber>
    </submittedName>
</protein>
<dbReference type="EC" id="3.4.21.-" evidence="2"/>
<dbReference type="RefSeq" id="WP_379578271.1">
    <property type="nucleotide sequence ID" value="NZ_JBHUFV010000056.1"/>
</dbReference>
<keyword evidence="3" id="KW-1185">Reference proteome</keyword>
<dbReference type="Proteomes" id="UP001597368">
    <property type="component" value="Unassembled WGS sequence"/>
</dbReference>
<organism evidence="2 3">
    <name type="scientific">Nonomuraea mangrovi</name>
    <dbReference type="NCBI Taxonomy" id="2316207"/>
    <lineage>
        <taxon>Bacteria</taxon>
        <taxon>Bacillati</taxon>
        <taxon>Actinomycetota</taxon>
        <taxon>Actinomycetes</taxon>
        <taxon>Streptosporangiales</taxon>
        <taxon>Streptosporangiaceae</taxon>
        <taxon>Nonomuraea</taxon>
    </lineage>
</organism>
<sequence length="274" mass="28600">MAPPLAPESSVASSAAGRSVPNRRILTTGGDRLGYAGVARPYGGLRQLVGILVSHDPVARTDLVCGAVVLRSRSRSLVLTAAHCLYGNGHRYSRVAFMPAYNSDGTGQATFGVWPAVRVWVPKRWRARPYSAAQLPYDVGLVGVAGGARQLEEVTGPGLRPYLTRKGGSLSRLEMLGYPISGVYPGTDMYRCVGDATEGGARGPGVLVTRNCHAAPGASGGPALYGGAVAGVVSSSSPMRDAAGFTVMTRLTPKPFGKLFAAADRAMRPRTFAP</sequence>
<comment type="caution">
    <text evidence="2">The sequence shown here is derived from an EMBL/GenBank/DDBJ whole genome shotgun (WGS) entry which is preliminary data.</text>
</comment>
<keyword evidence="1" id="KW-0732">Signal</keyword>
<name>A0ABW4TA50_9ACTN</name>
<evidence type="ECO:0000313" key="3">
    <source>
        <dbReference type="Proteomes" id="UP001597368"/>
    </source>
</evidence>
<accession>A0ABW4TA50</accession>
<dbReference type="PANTHER" id="PTHR15462">
    <property type="entry name" value="SERINE PROTEASE"/>
    <property type="match status" value="1"/>
</dbReference>
<dbReference type="InterPro" id="IPR050966">
    <property type="entry name" value="Glutamyl_endopeptidase"/>
</dbReference>
<dbReference type="SUPFAM" id="SSF50494">
    <property type="entry name" value="Trypsin-like serine proteases"/>
    <property type="match status" value="1"/>
</dbReference>
<keyword evidence="2" id="KW-0378">Hydrolase</keyword>
<evidence type="ECO:0000256" key="1">
    <source>
        <dbReference type="ARBA" id="ARBA00022729"/>
    </source>
</evidence>
<dbReference type="InterPro" id="IPR018114">
    <property type="entry name" value="TRYPSIN_HIS"/>
</dbReference>
<dbReference type="PANTHER" id="PTHR15462:SF8">
    <property type="entry name" value="SERINE PROTEASE"/>
    <property type="match status" value="1"/>
</dbReference>
<proteinExistence type="predicted"/>
<dbReference type="InterPro" id="IPR009003">
    <property type="entry name" value="Peptidase_S1_PA"/>
</dbReference>
<dbReference type="InterPro" id="IPR043504">
    <property type="entry name" value="Peptidase_S1_PA_chymotrypsin"/>
</dbReference>
<evidence type="ECO:0000313" key="2">
    <source>
        <dbReference type="EMBL" id="MFD1937259.1"/>
    </source>
</evidence>
<dbReference type="GO" id="GO:0016787">
    <property type="term" value="F:hydrolase activity"/>
    <property type="evidence" value="ECO:0007669"/>
    <property type="project" value="UniProtKB-KW"/>
</dbReference>
<dbReference type="PROSITE" id="PS00134">
    <property type="entry name" value="TRYPSIN_HIS"/>
    <property type="match status" value="1"/>
</dbReference>
<dbReference type="Gene3D" id="2.40.10.10">
    <property type="entry name" value="Trypsin-like serine proteases"/>
    <property type="match status" value="2"/>
</dbReference>
<gene>
    <name evidence="2" type="ORF">ACFSKW_37900</name>
</gene>
<reference evidence="3" key="1">
    <citation type="journal article" date="2019" name="Int. J. Syst. Evol. Microbiol.">
        <title>The Global Catalogue of Microorganisms (GCM) 10K type strain sequencing project: providing services to taxonomists for standard genome sequencing and annotation.</title>
        <authorList>
            <consortium name="The Broad Institute Genomics Platform"/>
            <consortium name="The Broad Institute Genome Sequencing Center for Infectious Disease"/>
            <person name="Wu L."/>
            <person name="Ma J."/>
        </authorList>
    </citation>
    <scope>NUCLEOTIDE SEQUENCE [LARGE SCALE GENOMIC DNA]</scope>
    <source>
        <strain evidence="3">ICMP 6774ER</strain>
    </source>
</reference>
<dbReference type="EMBL" id="JBHUFV010000056">
    <property type="protein sequence ID" value="MFD1937259.1"/>
    <property type="molecule type" value="Genomic_DNA"/>
</dbReference>